<dbReference type="Proteomes" id="UP000002630">
    <property type="component" value="Linkage Group LG30"/>
</dbReference>
<evidence type="ECO:0000313" key="3">
    <source>
        <dbReference type="Proteomes" id="UP000002630"/>
    </source>
</evidence>
<evidence type="ECO:0000256" key="1">
    <source>
        <dbReference type="SAM" id="MobiDB-lite"/>
    </source>
</evidence>
<dbReference type="AlphaFoldDB" id="D7FTK1"/>
<gene>
    <name evidence="2" type="ORF">Esi_0251_0009</name>
</gene>
<feature type="region of interest" description="Disordered" evidence="1">
    <location>
        <begin position="1"/>
        <end position="33"/>
    </location>
</feature>
<dbReference type="EMBL" id="FN649755">
    <property type="protein sequence ID" value="CBJ31392.1"/>
    <property type="molecule type" value="Genomic_DNA"/>
</dbReference>
<reference evidence="2 3" key="1">
    <citation type="journal article" date="2010" name="Nature">
        <title>The Ectocarpus genome and the independent evolution of multicellularity in brown algae.</title>
        <authorList>
            <person name="Cock J.M."/>
            <person name="Sterck L."/>
            <person name="Rouze P."/>
            <person name="Scornet D."/>
            <person name="Allen A.E."/>
            <person name="Amoutzias G."/>
            <person name="Anthouard V."/>
            <person name="Artiguenave F."/>
            <person name="Aury J.M."/>
            <person name="Badger J.H."/>
            <person name="Beszteri B."/>
            <person name="Billiau K."/>
            <person name="Bonnet E."/>
            <person name="Bothwell J.H."/>
            <person name="Bowler C."/>
            <person name="Boyen C."/>
            <person name="Brownlee C."/>
            <person name="Carrano C.J."/>
            <person name="Charrier B."/>
            <person name="Cho G.Y."/>
            <person name="Coelho S.M."/>
            <person name="Collen J."/>
            <person name="Corre E."/>
            <person name="Da Silva C."/>
            <person name="Delage L."/>
            <person name="Delaroque N."/>
            <person name="Dittami S.M."/>
            <person name="Doulbeau S."/>
            <person name="Elias M."/>
            <person name="Farnham G."/>
            <person name="Gachon C.M."/>
            <person name="Gschloessl B."/>
            <person name="Heesch S."/>
            <person name="Jabbari K."/>
            <person name="Jubin C."/>
            <person name="Kawai H."/>
            <person name="Kimura K."/>
            <person name="Kloareg B."/>
            <person name="Kupper F.C."/>
            <person name="Lang D."/>
            <person name="Le Bail A."/>
            <person name="Leblanc C."/>
            <person name="Lerouge P."/>
            <person name="Lohr M."/>
            <person name="Lopez P.J."/>
            <person name="Martens C."/>
            <person name="Maumus F."/>
            <person name="Michel G."/>
            <person name="Miranda-Saavedra D."/>
            <person name="Morales J."/>
            <person name="Moreau H."/>
            <person name="Motomura T."/>
            <person name="Nagasato C."/>
            <person name="Napoli C.A."/>
            <person name="Nelson D.R."/>
            <person name="Nyvall-Collen P."/>
            <person name="Peters A.F."/>
            <person name="Pommier C."/>
            <person name="Potin P."/>
            <person name="Poulain J."/>
            <person name="Quesneville H."/>
            <person name="Read B."/>
            <person name="Rensing S.A."/>
            <person name="Ritter A."/>
            <person name="Rousvoal S."/>
            <person name="Samanta M."/>
            <person name="Samson G."/>
            <person name="Schroeder D.C."/>
            <person name="Segurens B."/>
            <person name="Strittmatter M."/>
            <person name="Tonon T."/>
            <person name="Tregear J.W."/>
            <person name="Valentin K."/>
            <person name="von Dassow P."/>
            <person name="Yamagishi T."/>
            <person name="Van de Peer Y."/>
            <person name="Wincker P."/>
        </authorList>
    </citation>
    <scope>NUCLEOTIDE SEQUENCE [LARGE SCALE GENOMIC DNA]</scope>
    <source>
        <strain evidence="3">Ec32 / CCAP1310/4</strain>
    </source>
</reference>
<accession>D7FTK1</accession>
<protein>
    <submittedName>
        <fullName evidence="2">Uncharacterized protein</fullName>
    </submittedName>
</protein>
<feature type="compositionally biased region" description="Basic and acidic residues" evidence="1">
    <location>
        <begin position="1"/>
        <end position="10"/>
    </location>
</feature>
<evidence type="ECO:0000313" key="2">
    <source>
        <dbReference type="EMBL" id="CBJ31392.1"/>
    </source>
</evidence>
<dbReference type="InParanoid" id="D7FTK1"/>
<keyword evidence="3" id="KW-1185">Reference proteome</keyword>
<organism evidence="2 3">
    <name type="scientific">Ectocarpus siliculosus</name>
    <name type="common">Brown alga</name>
    <name type="synonym">Conferva siliculosa</name>
    <dbReference type="NCBI Taxonomy" id="2880"/>
    <lineage>
        <taxon>Eukaryota</taxon>
        <taxon>Sar</taxon>
        <taxon>Stramenopiles</taxon>
        <taxon>Ochrophyta</taxon>
        <taxon>PX clade</taxon>
        <taxon>Phaeophyceae</taxon>
        <taxon>Ectocarpales</taxon>
        <taxon>Ectocarpaceae</taxon>
        <taxon>Ectocarpus</taxon>
    </lineage>
</organism>
<sequence length="169" mass="17232">MADGDLRGGKDAGGGVSPKRARSLGAAAAADVGGAPATTITAGDSDALQFLLEGLSPSPIKKVKRSSGDLLDATGEDGKVLPELLSDHGGNAVTSTWPKPSTRRQVLTFGASWDNRSDVDFLNRDANPAGADIALPNVGNGSKGVGSGGTTRLTWRLEHVVNVAGWAWS</sequence>
<name>D7FTK1_ECTSI</name>
<dbReference type="EMBL" id="FN648433">
    <property type="protein sequence ID" value="CBJ31392.1"/>
    <property type="molecule type" value="Genomic_DNA"/>
</dbReference>
<proteinExistence type="predicted"/>